<dbReference type="Proteomes" id="UP000198873">
    <property type="component" value="Unassembled WGS sequence"/>
</dbReference>
<keyword evidence="1" id="KW-1133">Transmembrane helix</keyword>
<feature type="transmembrane region" description="Helical" evidence="1">
    <location>
        <begin position="63"/>
        <end position="88"/>
    </location>
</feature>
<feature type="transmembrane region" description="Helical" evidence="1">
    <location>
        <begin position="141"/>
        <end position="162"/>
    </location>
</feature>
<accession>A0A1I6PS90</accession>
<keyword evidence="1" id="KW-0812">Transmembrane</keyword>
<evidence type="ECO:0000256" key="1">
    <source>
        <dbReference type="SAM" id="Phobius"/>
    </source>
</evidence>
<dbReference type="RefSeq" id="WP_093842124.1">
    <property type="nucleotide sequence ID" value="NZ_FPAB01000001.1"/>
</dbReference>
<proteinExistence type="predicted"/>
<protein>
    <recommendedName>
        <fullName evidence="4">DUF4386 family protein</fullName>
    </recommendedName>
</protein>
<evidence type="ECO:0000313" key="2">
    <source>
        <dbReference type="EMBL" id="SFS42970.1"/>
    </source>
</evidence>
<feature type="transmembrane region" description="Helical" evidence="1">
    <location>
        <begin position="174"/>
        <end position="193"/>
    </location>
</feature>
<dbReference type="EMBL" id="FPAB01000001">
    <property type="protein sequence ID" value="SFS42970.1"/>
    <property type="molecule type" value="Genomic_DNA"/>
</dbReference>
<keyword evidence="3" id="KW-1185">Reference proteome</keyword>
<gene>
    <name evidence="2" type="ORF">SAMN05444716_101688</name>
</gene>
<feature type="transmembrane region" description="Helical" evidence="1">
    <location>
        <begin position="100"/>
        <end position="121"/>
    </location>
</feature>
<reference evidence="3" key="1">
    <citation type="submission" date="2016-10" db="EMBL/GenBank/DDBJ databases">
        <authorList>
            <person name="Varghese N."/>
            <person name="Submissions S."/>
        </authorList>
    </citation>
    <scope>NUCLEOTIDE SEQUENCE [LARGE SCALE GENOMIC DNA]</scope>
    <source>
        <strain evidence="3">CGMCC 4.7047</strain>
    </source>
</reference>
<name>A0A1I6PS90_9ACTN</name>
<evidence type="ECO:0000313" key="3">
    <source>
        <dbReference type="Proteomes" id="UP000198873"/>
    </source>
</evidence>
<keyword evidence="1" id="KW-0472">Membrane</keyword>
<dbReference type="STRING" id="1176198.SAMN05444716_101688"/>
<feature type="transmembrane region" description="Helical" evidence="1">
    <location>
        <begin position="21"/>
        <end position="43"/>
    </location>
</feature>
<feature type="transmembrane region" description="Helical" evidence="1">
    <location>
        <begin position="199"/>
        <end position="222"/>
    </location>
</feature>
<dbReference type="AlphaFoldDB" id="A0A1I6PS90"/>
<sequence length="232" mass="22954">MLTLSKEGGARSALPFSVTGGLAGIGFAALILLSNAVLVPAGLPAPGAGHADALDFYGSPPAALPAVLALGPLTWVLSTVFAAAALAALWGGGPRGGTGWALVGFAGVLLQKGTFLAVTALRFALADGGVGTPGLWAFQDALFLLNGTFLALALTGFSLGGLRAGLIGRGLGRLGLVAAALHAASATLTPLIRDGDGPLGLLGLTGWLLWTGWLIGYGLALVRRPGDVGARS</sequence>
<organism evidence="2 3">
    <name type="scientific">Streptomyces harbinensis</name>
    <dbReference type="NCBI Taxonomy" id="1176198"/>
    <lineage>
        <taxon>Bacteria</taxon>
        <taxon>Bacillati</taxon>
        <taxon>Actinomycetota</taxon>
        <taxon>Actinomycetes</taxon>
        <taxon>Kitasatosporales</taxon>
        <taxon>Streptomycetaceae</taxon>
        <taxon>Streptomyces</taxon>
    </lineage>
</organism>
<evidence type="ECO:0008006" key="4">
    <source>
        <dbReference type="Google" id="ProtNLM"/>
    </source>
</evidence>